<dbReference type="OrthoDB" id="10278508at2759"/>
<dbReference type="RefSeq" id="XP_016592026.1">
    <property type="nucleotide sequence ID" value="XM_016733499.1"/>
</dbReference>
<dbReference type="KEGG" id="ssck:SPSK_06806"/>
<reference evidence="1 2" key="2">
    <citation type="journal article" date="2015" name="Eukaryot. Cell">
        <title>Asexual propagation of a virulent clone complex in a human and feline outbreak of sporotrichosis.</title>
        <authorList>
            <person name="Teixeira Mde M."/>
            <person name="Rodrigues A.M."/>
            <person name="Tsui C.K."/>
            <person name="de Almeida L.G."/>
            <person name="Van Diepeningen A.D."/>
            <person name="van den Ende B.G."/>
            <person name="Fernandes G.F."/>
            <person name="Kano R."/>
            <person name="Hamelin R.C."/>
            <person name="Lopes-Bezerra L.M."/>
            <person name="Vasconcelos A.T."/>
            <person name="de Hoog S."/>
            <person name="de Camargo Z.P."/>
            <person name="Felipe M.S."/>
        </authorList>
    </citation>
    <scope>NUCLEOTIDE SEQUENCE [LARGE SCALE GENOMIC DNA]</scope>
    <source>
        <strain evidence="1 2">1099-18</strain>
    </source>
</reference>
<sequence>MTEGNWIDEVDRSVPELQRRGLYGLDTEKVCKVKVHRMTANTVGTKVGPRSRSRPVEANKPIDNTVAAPVWLMWFFVCW</sequence>
<evidence type="ECO:0000313" key="1">
    <source>
        <dbReference type="EMBL" id="KJR89350.1"/>
    </source>
</evidence>
<dbReference type="AlphaFoldDB" id="A0A0F2MKI9"/>
<dbReference type="Proteomes" id="UP000033710">
    <property type="component" value="Unassembled WGS sequence"/>
</dbReference>
<evidence type="ECO:0000313" key="2">
    <source>
        <dbReference type="Proteomes" id="UP000033710"/>
    </source>
</evidence>
<accession>A0A0F2MKI9</accession>
<reference evidence="1 2" key="1">
    <citation type="journal article" date="2014" name="BMC Genomics">
        <title>Comparative genomics of the major fungal agents of human and animal Sporotrichosis: Sporothrix schenckii and Sporothrix brasiliensis.</title>
        <authorList>
            <person name="Teixeira M.M."/>
            <person name="de Almeida L.G."/>
            <person name="Kubitschek-Barreira P."/>
            <person name="Alves F.L."/>
            <person name="Kioshima E.S."/>
            <person name="Abadio A.K."/>
            <person name="Fernandes L."/>
            <person name="Derengowski L.S."/>
            <person name="Ferreira K.S."/>
            <person name="Souza R.C."/>
            <person name="Ruiz J.C."/>
            <person name="de Andrade N.C."/>
            <person name="Paes H.C."/>
            <person name="Nicola A.M."/>
            <person name="Albuquerque P."/>
            <person name="Gerber A.L."/>
            <person name="Martins V.P."/>
            <person name="Peconick L.D."/>
            <person name="Neto A.V."/>
            <person name="Chaucanez C.B."/>
            <person name="Silva P.A."/>
            <person name="Cunha O.L."/>
            <person name="de Oliveira F.F."/>
            <person name="dos Santos T.C."/>
            <person name="Barros A.L."/>
            <person name="Soares M.A."/>
            <person name="de Oliveira L.M."/>
            <person name="Marini M.M."/>
            <person name="Villalobos-Duno H."/>
            <person name="Cunha M.M."/>
            <person name="de Hoog S."/>
            <person name="da Silveira J.F."/>
            <person name="Henrissat B."/>
            <person name="Nino-Vega G.A."/>
            <person name="Cisalpino P.S."/>
            <person name="Mora-Montes H.M."/>
            <person name="Almeida S.R."/>
            <person name="Stajich J.E."/>
            <person name="Lopes-Bezerra L.M."/>
            <person name="Vasconcelos A.T."/>
            <person name="Felipe M.S."/>
        </authorList>
    </citation>
    <scope>NUCLEOTIDE SEQUENCE [LARGE SCALE GENOMIC DNA]</scope>
    <source>
        <strain evidence="1 2">1099-18</strain>
    </source>
</reference>
<organism evidence="1 2">
    <name type="scientific">Sporothrix schenckii 1099-18</name>
    <dbReference type="NCBI Taxonomy" id="1397361"/>
    <lineage>
        <taxon>Eukaryota</taxon>
        <taxon>Fungi</taxon>
        <taxon>Dikarya</taxon>
        <taxon>Ascomycota</taxon>
        <taxon>Pezizomycotina</taxon>
        <taxon>Sordariomycetes</taxon>
        <taxon>Sordariomycetidae</taxon>
        <taxon>Ophiostomatales</taxon>
        <taxon>Ophiostomataceae</taxon>
        <taxon>Sporothrix</taxon>
    </lineage>
</organism>
<name>A0A0F2MKI9_SPOSC</name>
<proteinExistence type="predicted"/>
<comment type="caution">
    <text evidence="1">The sequence shown here is derived from an EMBL/GenBank/DDBJ whole genome shotgun (WGS) entry which is preliminary data.</text>
</comment>
<gene>
    <name evidence="1" type="ORF">SPSK_06806</name>
</gene>
<dbReference type="EMBL" id="AXCR01000001">
    <property type="protein sequence ID" value="KJR89350.1"/>
    <property type="molecule type" value="Genomic_DNA"/>
</dbReference>
<dbReference type="GeneID" id="27668776"/>
<protein>
    <submittedName>
        <fullName evidence="1">Uncharacterized protein</fullName>
    </submittedName>
</protein>
<dbReference type="VEuPathDB" id="FungiDB:SPSK_06806"/>